<dbReference type="PANTHER" id="PTHR48022:SF78">
    <property type="entry name" value="MONOSACCHARIDE TRANSPORTER, PUTATIVE (AFU_ORTHOLOGUE AFUA_2G02110)-RELATED"/>
    <property type="match status" value="1"/>
</dbReference>
<dbReference type="AlphaFoldDB" id="A0A2T3BCY8"/>
<dbReference type="NCBIfam" id="TIGR00879">
    <property type="entry name" value="SP"/>
    <property type="match status" value="1"/>
</dbReference>
<dbReference type="InterPro" id="IPR020846">
    <property type="entry name" value="MFS_dom"/>
</dbReference>
<evidence type="ECO:0000313" key="11">
    <source>
        <dbReference type="EMBL" id="PSS27256.1"/>
    </source>
</evidence>
<keyword evidence="4 9" id="KW-0812">Transmembrane</keyword>
<dbReference type="PROSITE" id="PS50850">
    <property type="entry name" value="MFS"/>
    <property type="match status" value="1"/>
</dbReference>
<evidence type="ECO:0000256" key="5">
    <source>
        <dbReference type="ARBA" id="ARBA00022989"/>
    </source>
</evidence>
<feature type="transmembrane region" description="Helical" evidence="9">
    <location>
        <begin position="135"/>
        <end position="156"/>
    </location>
</feature>
<evidence type="ECO:0000256" key="8">
    <source>
        <dbReference type="SAM" id="MobiDB-lite"/>
    </source>
</evidence>
<evidence type="ECO:0000256" key="1">
    <source>
        <dbReference type="ARBA" id="ARBA00004141"/>
    </source>
</evidence>
<feature type="compositionally biased region" description="Basic and acidic residues" evidence="8">
    <location>
        <begin position="488"/>
        <end position="498"/>
    </location>
</feature>
<sequence>MAKIGSNGKVTDSTKQGGLAAVYYFGSIFGCFTGGWFADKFGRKRGVFVGSTLCIIGAALMCGSQNANMFICARVIAGLGIGFINVIIPPWVSELSQAHDRGASFSLVFSANYGGIAIAYWVNFGIRNTPIEFRWRFPLGLMAVPVLIIFVVITFLPDSPRWLMANGREDEAVEVLCKVRGDLAPNDPKVMNEVAQLKAVVEAGFHKRNDIWNMAIGRYSGRLHLGRRVWLGFWLQEIQQWTGILAIASWAGTLFSFAGFDAYKSAWLAGLVNTVGVIGTVSSSLVIDRLGRVRSLLISFIAQGISLFMVAAFIRTAEITSDPERSRRLGVGAACMVFIFLFLFTLFNIIPCWLYGSEIQPQEVRARGYSFTILGWAVGCGMNTFVIPIMLNRLGWKTFIIFGVFNILALPVIYFLYPEVAGRSLEEINLLFTSNSLLAQKNVARYHRLIDEAGGNVAVAARRFLDSVDAEYNQSLETGVIVEEEEGKTDSGHVEEKSASSFEASNLRAERLKR</sequence>
<dbReference type="GeneID" id="36577825"/>
<dbReference type="InParanoid" id="A0A2T3BCY8"/>
<dbReference type="PANTHER" id="PTHR48022">
    <property type="entry name" value="PLASTIDIC GLUCOSE TRANSPORTER 4"/>
    <property type="match status" value="1"/>
</dbReference>
<proteinExistence type="inferred from homology"/>
<keyword evidence="6 9" id="KW-0472">Membrane</keyword>
<dbReference type="STRING" id="857342.A0A2T3BCY8"/>
<dbReference type="InterPro" id="IPR050360">
    <property type="entry name" value="MFS_Sugar_Transporters"/>
</dbReference>
<dbReference type="PRINTS" id="PR00171">
    <property type="entry name" value="SUGRTRNSPORT"/>
</dbReference>
<feature type="transmembrane region" description="Helical" evidence="9">
    <location>
        <begin position="368"/>
        <end position="391"/>
    </location>
</feature>
<keyword evidence="12" id="KW-1185">Reference proteome</keyword>
<feature type="transmembrane region" description="Helical" evidence="9">
    <location>
        <begin position="398"/>
        <end position="417"/>
    </location>
</feature>
<feature type="transmembrane region" description="Helical" evidence="9">
    <location>
        <begin position="238"/>
        <end position="260"/>
    </location>
</feature>
<gene>
    <name evidence="11" type="ORF">M430DRAFT_92887</name>
</gene>
<protein>
    <recommendedName>
        <fullName evidence="10">Major facilitator superfamily (MFS) profile domain-containing protein</fullName>
    </recommendedName>
</protein>
<dbReference type="InterPro" id="IPR005829">
    <property type="entry name" value="Sugar_transporter_CS"/>
</dbReference>
<feature type="domain" description="Major facilitator superfamily (MFS) profile" evidence="10">
    <location>
        <begin position="1"/>
        <end position="421"/>
    </location>
</feature>
<feature type="transmembrane region" description="Helical" evidence="9">
    <location>
        <begin position="44"/>
        <end position="64"/>
    </location>
</feature>
<dbReference type="SUPFAM" id="SSF103473">
    <property type="entry name" value="MFS general substrate transporter"/>
    <property type="match status" value="1"/>
</dbReference>
<feature type="region of interest" description="Disordered" evidence="8">
    <location>
        <begin position="485"/>
        <end position="514"/>
    </location>
</feature>
<feature type="transmembrane region" description="Helical" evidence="9">
    <location>
        <begin position="71"/>
        <end position="92"/>
    </location>
</feature>
<accession>A0A2T3BCY8</accession>
<organism evidence="11 12">
    <name type="scientific">Amorphotheca resinae ATCC 22711</name>
    <dbReference type="NCBI Taxonomy" id="857342"/>
    <lineage>
        <taxon>Eukaryota</taxon>
        <taxon>Fungi</taxon>
        <taxon>Dikarya</taxon>
        <taxon>Ascomycota</taxon>
        <taxon>Pezizomycotina</taxon>
        <taxon>Leotiomycetes</taxon>
        <taxon>Helotiales</taxon>
        <taxon>Amorphothecaceae</taxon>
        <taxon>Amorphotheca</taxon>
    </lineage>
</organism>
<dbReference type="EMBL" id="KZ679006">
    <property type="protein sequence ID" value="PSS27256.1"/>
    <property type="molecule type" value="Genomic_DNA"/>
</dbReference>
<dbReference type="Pfam" id="PF00083">
    <property type="entry name" value="Sugar_tr"/>
    <property type="match status" value="1"/>
</dbReference>
<feature type="transmembrane region" description="Helical" evidence="9">
    <location>
        <begin position="21"/>
        <end position="38"/>
    </location>
</feature>
<dbReference type="OrthoDB" id="3494054at2759"/>
<dbReference type="Gene3D" id="1.20.1250.20">
    <property type="entry name" value="MFS general substrate transporter like domains"/>
    <property type="match status" value="1"/>
</dbReference>
<dbReference type="GO" id="GO:0016020">
    <property type="term" value="C:membrane"/>
    <property type="evidence" value="ECO:0007669"/>
    <property type="project" value="UniProtKB-SubCell"/>
</dbReference>
<dbReference type="InterPro" id="IPR003663">
    <property type="entry name" value="Sugar/inositol_transpt"/>
</dbReference>
<evidence type="ECO:0000259" key="10">
    <source>
        <dbReference type="PROSITE" id="PS50850"/>
    </source>
</evidence>
<dbReference type="RefSeq" id="XP_024724781.1">
    <property type="nucleotide sequence ID" value="XM_024869744.1"/>
</dbReference>
<feature type="transmembrane region" description="Helical" evidence="9">
    <location>
        <begin position="104"/>
        <end position="123"/>
    </location>
</feature>
<keyword evidence="3 7" id="KW-0813">Transport</keyword>
<name>A0A2T3BCY8_AMORE</name>
<dbReference type="GO" id="GO:0005351">
    <property type="term" value="F:carbohydrate:proton symporter activity"/>
    <property type="evidence" value="ECO:0007669"/>
    <property type="project" value="TreeGrafter"/>
</dbReference>
<evidence type="ECO:0000256" key="2">
    <source>
        <dbReference type="ARBA" id="ARBA00010992"/>
    </source>
</evidence>
<dbReference type="Proteomes" id="UP000241818">
    <property type="component" value="Unassembled WGS sequence"/>
</dbReference>
<feature type="transmembrane region" description="Helical" evidence="9">
    <location>
        <begin position="267"/>
        <end position="287"/>
    </location>
</feature>
<dbReference type="InterPro" id="IPR005828">
    <property type="entry name" value="MFS_sugar_transport-like"/>
</dbReference>
<comment type="similarity">
    <text evidence="2 7">Belongs to the major facilitator superfamily. Sugar transporter (TC 2.A.1.1) family.</text>
</comment>
<feature type="transmembrane region" description="Helical" evidence="9">
    <location>
        <begin position="293"/>
        <end position="317"/>
    </location>
</feature>
<feature type="transmembrane region" description="Helical" evidence="9">
    <location>
        <begin position="329"/>
        <end position="356"/>
    </location>
</feature>
<comment type="subcellular location">
    <subcellularLocation>
        <location evidence="1">Membrane</location>
        <topology evidence="1">Multi-pass membrane protein</topology>
    </subcellularLocation>
</comment>
<dbReference type="PROSITE" id="PS00216">
    <property type="entry name" value="SUGAR_TRANSPORT_1"/>
    <property type="match status" value="1"/>
</dbReference>
<evidence type="ECO:0000256" key="6">
    <source>
        <dbReference type="ARBA" id="ARBA00023136"/>
    </source>
</evidence>
<evidence type="ECO:0000313" key="12">
    <source>
        <dbReference type="Proteomes" id="UP000241818"/>
    </source>
</evidence>
<evidence type="ECO:0000256" key="9">
    <source>
        <dbReference type="SAM" id="Phobius"/>
    </source>
</evidence>
<dbReference type="PROSITE" id="PS51257">
    <property type="entry name" value="PROKAR_LIPOPROTEIN"/>
    <property type="match status" value="1"/>
</dbReference>
<evidence type="ECO:0000256" key="3">
    <source>
        <dbReference type="ARBA" id="ARBA00022448"/>
    </source>
</evidence>
<dbReference type="InterPro" id="IPR036259">
    <property type="entry name" value="MFS_trans_sf"/>
</dbReference>
<evidence type="ECO:0000256" key="7">
    <source>
        <dbReference type="RuleBase" id="RU003346"/>
    </source>
</evidence>
<evidence type="ECO:0000256" key="4">
    <source>
        <dbReference type="ARBA" id="ARBA00022692"/>
    </source>
</evidence>
<reference evidence="11 12" key="1">
    <citation type="journal article" date="2018" name="New Phytol.">
        <title>Comparative genomics and transcriptomics depict ericoid mycorrhizal fungi as versatile saprotrophs and plant mutualists.</title>
        <authorList>
            <person name="Martino E."/>
            <person name="Morin E."/>
            <person name="Grelet G.A."/>
            <person name="Kuo A."/>
            <person name="Kohler A."/>
            <person name="Daghino S."/>
            <person name="Barry K.W."/>
            <person name="Cichocki N."/>
            <person name="Clum A."/>
            <person name="Dockter R.B."/>
            <person name="Hainaut M."/>
            <person name="Kuo R.C."/>
            <person name="LaButti K."/>
            <person name="Lindahl B.D."/>
            <person name="Lindquist E.A."/>
            <person name="Lipzen A."/>
            <person name="Khouja H.R."/>
            <person name="Magnuson J."/>
            <person name="Murat C."/>
            <person name="Ohm R.A."/>
            <person name="Singer S.W."/>
            <person name="Spatafora J.W."/>
            <person name="Wang M."/>
            <person name="Veneault-Fourrey C."/>
            <person name="Henrissat B."/>
            <person name="Grigoriev I.V."/>
            <person name="Martin F.M."/>
            <person name="Perotto S."/>
        </authorList>
    </citation>
    <scope>NUCLEOTIDE SEQUENCE [LARGE SCALE GENOMIC DNA]</scope>
    <source>
        <strain evidence="11 12">ATCC 22711</strain>
    </source>
</reference>
<keyword evidence="5 9" id="KW-1133">Transmembrane helix</keyword>